<feature type="compositionally biased region" description="Acidic residues" evidence="1">
    <location>
        <begin position="167"/>
        <end position="178"/>
    </location>
</feature>
<dbReference type="PANTHER" id="PTHR35617">
    <property type="entry name" value="PHAGE_INTEGRASE DOMAIN-CONTAINING PROTEIN"/>
    <property type="match status" value="1"/>
</dbReference>
<dbReference type="GO" id="GO:0006310">
    <property type="term" value="P:DNA recombination"/>
    <property type="evidence" value="ECO:0007669"/>
    <property type="project" value="InterPro"/>
</dbReference>
<dbReference type="InterPro" id="IPR013762">
    <property type="entry name" value="Integrase-like_cat_sf"/>
</dbReference>
<evidence type="ECO:0000313" key="2">
    <source>
        <dbReference type="Proteomes" id="UP000001554"/>
    </source>
</evidence>
<feature type="compositionally biased region" description="Basic and acidic residues" evidence="1">
    <location>
        <begin position="55"/>
        <end position="68"/>
    </location>
</feature>
<reference evidence="3" key="2">
    <citation type="submission" date="2025-08" db="UniProtKB">
        <authorList>
            <consortium name="RefSeq"/>
        </authorList>
    </citation>
    <scope>IDENTIFICATION</scope>
    <source>
        <strain evidence="3">S238N-H82</strain>
        <tissue evidence="3">Testes</tissue>
    </source>
</reference>
<protein>
    <submittedName>
        <fullName evidence="3">Uncharacterized protein LOC118428872</fullName>
    </submittedName>
</protein>
<dbReference type="Gene3D" id="1.10.443.10">
    <property type="entry name" value="Intergrase catalytic core"/>
    <property type="match status" value="1"/>
</dbReference>
<accession>A0A9J7M5B2</accession>
<feature type="region of interest" description="Disordered" evidence="1">
    <location>
        <begin position="1"/>
        <end position="125"/>
    </location>
</feature>
<name>A0A9J7M5B2_BRAFL</name>
<dbReference type="OrthoDB" id="6769862at2759"/>
<feature type="compositionally biased region" description="Low complexity" evidence="1">
    <location>
        <begin position="188"/>
        <end position="197"/>
    </location>
</feature>
<dbReference type="GeneID" id="118428872"/>
<dbReference type="Proteomes" id="UP000001554">
    <property type="component" value="Chromosome 13"/>
</dbReference>
<dbReference type="GO" id="GO:0003677">
    <property type="term" value="F:DNA binding"/>
    <property type="evidence" value="ECO:0007669"/>
    <property type="project" value="InterPro"/>
</dbReference>
<dbReference type="RefSeq" id="XP_035695006.1">
    <property type="nucleotide sequence ID" value="XM_035839113.1"/>
</dbReference>
<keyword evidence="2" id="KW-1185">Reference proteome</keyword>
<dbReference type="OMA" id="WARESTF"/>
<feature type="compositionally biased region" description="Basic and acidic residues" evidence="1">
    <location>
        <begin position="14"/>
        <end position="37"/>
    </location>
</feature>
<reference evidence="2" key="1">
    <citation type="journal article" date="2020" name="Nat. Ecol. Evol.">
        <title>Deeply conserved synteny resolves early events in vertebrate evolution.</title>
        <authorList>
            <person name="Simakov O."/>
            <person name="Marletaz F."/>
            <person name="Yue J.X."/>
            <person name="O'Connell B."/>
            <person name="Jenkins J."/>
            <person name="Brandt A."/>
            <person name="Calef R."/>
            <person name="Tung C.H."/>
            <person name="Huang T.K."/>
            <person name="Schmutz J."/>
            <person name="Satoh N."/>
            <person name="Yu J.K."/>
            <person name="Putnam N.H."/>
            <person name="Green R.E."/>
            <person name="Rokhsar D.S."/>
        </authorList>
    </citation>
    <scope>NUCLEOTIDE SEQUENCE [LARGE SCALE GENOMIC DNA]</scope>
    <source>
        <strain evidence="2">S238N-H82</strain>
    </source>
</reference>
<sequence>MPEGGKKKEKKKHLASDSDKGENSGRKRGTSPDERPKKYLALAAELSARGLPAQHARENLAKEGREGDGSSVEGDDSARRSKSPHDPHGEGEKSPTMPVLDPEAHDKEVELNGTESPFPFPPGFDAAGFLQWLRKNLTTQESTPSVAASTSRTGVVGSGRKQPGNLEDGECSEEADSSESEKDEAHSTRGASTSAAAAAGVSVASIMKAADWARESTFQRFYRRESDQASYGQAVLSTALESA</sequence>
<feature type="compositionally biased region" description="Basic and acidic residues" evidence="1">
    <location>
        <begin position="76"/>
        <end position="93"/>
    </location>
</feature>
<evidence type="ECO:0000313" key="3">
    <source>
        <dbReference type="RefSeq" id="XP_035695006.1"/>
    </source>
</evidence>
<feature type="region of interest" description="Disordered" evidence="1">
    <location>
        <begin position="138"/>
        <end position="197"/>
    </location>
</feature>
<dbReference type="GO" id="GO:0015074">
    <property type="term" value="P:DNA integration"/>
    <property type="evidence" value="ECO:0007669"/>
    <property type="project" value="InterPro"/>
</dbReference>
<dbReference type="PANTHER" id="PTHR35617:SF3">
    <property type="entry name" value="CORE-BINDING (CB) DOMAIN-CONTAINING PROTEIN"/>
    <property type="match status" value="1"/>
</dbReference>
<dbReference type="KEGG" id="bfo:118428872"/>
<evidence type="ECO:0000256" key="1">
    <source>
        <dbReference type="SAM" id="MobiDB-lite"/>
    </source>
</evidence>
<dbReference type="AlphaFoldDB" id="A0A9J7M5B2"/>
<proteinExistence type="predicted"/>
<gene>
    <name evidence="3" type="primary">LOC118428872</name>
</gene>
<organism evidence="2 3">
    <name type="scientific">Branchiostoma floridae</name>
    <name type="common">Florida lancelet</name>
    <name type="synonym">Amphioxus</name>
    <dbReference type="NCBI Taxonomy" id="7739"/>
    <lineage>
        <taxon>Eukaryota</taxon>
        <taxon>Metazoa</taxon>
        <taxon>Chordata</taxon>
        <taxon>Cephalochordata</taxon>
        <taxon>Leptocardii</taxon>
        <taxon>Amphioxiformes</taxon>
        <taxon>Branchiostomatidae</taxon>
        <taxon>Branchiostoma</taxon>
    </lineage>
</organism>
<feature type="compositionally biased region" description="Polar residues" evidence="1">
    <location>
        <begin position="138"/>
        <end position="153"/>
    </location>
</feature>